<gene>
    <name evidence="2" type="ORF">PCAL00307_LOCUS13916</name>
    <name evidence="3" type="ORF">PECAL_2P16680</name>
</gene>
<evidence type="ECO:0000256" key="1">
    <source>
        <dbReference type="SAM" id="MobiDB-lite"/>
    </source>
</evidence>
<reference evidence="2" key="1">
    <citation type="submission" date="2021-01" db="EMBL/GenBank/DDBJ databases">
        <authorList>
            <person name="Corre E."/>
            <person name="Pelletier E."/>
            <person name="Niang G."/>
            <person name="Scheremetjew M."/>
            <person name="Finn R."/>
            <person name="Kale V."/>
            <person name="Holt S."/>
            <person name="Cochrane G."/>
            <person name="Meng A."/>
            <person name="Brown T."/>
            <person name="Cohen L."/>
        </authorList>
    </citation>
    <scope>NUCLEOTIDE SEQUENCE</scope>
    <source>
        <strain evidence="2">CCMP1756</strain>
    </source>
</reference>
<reference evidence="3" key="2">
    <citation type="submission" date="2021-11" db="EMBL/GenBank/DDBJ databases">
        <authorList>
            <consortium name="Genoscope - CEA"/>
            <person name="William W."/>
        </authorList>
    </citation>
    <scope>NUCLEOTIDE SEQUENCE</scope>
</reference>
<feature type="compositionally biased region" description="Basic and acidic residues" evidence="1">
    <location>
        <begin position="68"/>
        <end position="84"/>
    </location>
</feature>
<dbReference type="EMBL" id="CAKKNE010000002">
    <property type="protein sequence ID" value="CAH0368597.1"/>
    <property type="molecule type" value="Genomic_DNA"/>
</dbReference>
<name>A0A7S4E911_9STRA</name>
<proteinExistence type="predicted"/>
<organism evidence="2">
    <name type="scientific">Pelagomonas calceolata</name>
    <dbReference type="NCBI Taxonomy" id="35677"/>
    <lineage>
        <taxon>Eukaryota</taxon>
        <taxon>Sar</taxon>
        <taxon>Stramenopiles</taxon>
        <taxon>Ochrophyta</taxon>
        <taxon>Pelagophyceae</taxon>
        <taxon>Pelagomonadales</taxon>
        <taxon>Pelagomonadaceae</taxon>
        <taxon>Pelagomonas</taxon>
    </lineage>
</organism>
<feature type="region of interest" description="Disordered" evidence="1">
    <location>
        <begin position="58"/>
        <end position="135"/>
    </location>
</feature>
<sequence>MGKKTTKKSETDAEGRKKMVEAAVDLLQGKYADLPGNDQKKCRDEALLEDVRVKMGWDYAPGSGFLFDEVRDHRERAEAPEQEKPKRRAPTRRRSPSPSPPPPAKRSEPTPAPAKPAPLAEQDLNEGQPCAATAEASSELAQFRAAVELAEKARTGEKVVLPGSGGLKACEVRLAGEGDDKWRPFKTRKDAAAAFPGLTAPYVSQLCNNTATSAVCAKWEARDVDEGASISKAQAYVSLLSGAGFRFNNANVGSDADALAVVQRGGWKVVDLPPPQSWEDALKSMGEFNESQLRNFAAATAEAEAARVDQARTAHLASVRPTQILSRRAAAAAGARETEEAHNELVEEEIFDEGGLREIKVDADNLELFLKDHEFRRDDEEVWVKYKDKWVILKAGPWPKRYAFGSAGSALCVAAARAWRGKPGEAVATLRRLVVGEAIAMTRAAADCTEGWAHAGRQGRWALTATPRPPGRDHARGLDFDPVEAMGAIGLSLLRETPATQDDGEPLDGGFFKCRFALDATVGTWGAFATESDRLRDRLLRTSPDDRRLDAFGAVASYRRNTAGASEPGTVALWLSRAHRARGPSQHWATLHNFLSREGFPIYAELMRRGNKYCVPLEFLAYRDPTKGGPFHVDAATLLLLSKG</sequence>
<dbReference type="EMBL" id="HBIW01016141">
    <property type="protein sequence ID" value="CAE0698480.1"/>
    <property type="molecule type" value="Transcribed_RNA"/>
</dbReference>
<evidence type="ECO:0000313" key="2">
    <source>
        <dbReference type="EMBL" id="CAE0698480.1"/>
    </source>
</evidence>
<accession>A0A7S4E911</accession>
<evidence type="ECO:0000313" key="3">
    <source>
        <dbReference type="EMBL" id="CAH0368597.1"/>
    </source>
</evidence>
<evidence type="ECO:0000313" key="4">
    <source>
        <dbReference type="Proteomes" id="UP000789595"/>
    </source>
</evidence>
<protein>
    <submittedName>
        <fullName evidence="2">Uncharacterized protein</fullName>
    </submittedName>
</protein>
<feature type="compositionally biased region" description="Pro residues" evidence="1">
    <location>
        <begin position="97"/>
        <end position="116"/>
    </location>
</feature>
<keyword evidence="4" id="KW-1185">Reference proteome</keyword>
<dbReference type="Proteomes" id="UP000789595">
    <property type="component" value="Unassembled WGS sequence"/>
</dbReference>
<feature type="compositionally biased region" description="Basic residues" evidence="1">
    <location>
        <begin position="85"/>
        <end position="95"/>
    </location>
</feature>
<dbReference type="AlphaFoldDB" id="A0A7S4E911"/>